<sequence length="125" mass="13830">MSSRPRRVAVTAPPARGTVVPRPHAAAALDPDLTAAARRLRRVQLRRAVVTLTCAAVLLFGLPVLLRLAPELAQWRVGGLPFGWIAVAWLPYPLLAVLGWWHLRRAERAERSDRADRVDTAGHRP</sequence>
<dbReference type="Proteomes" id="UP001364211">
    <property type="component" value="Unassembled WGS sequence"/>
</dbReference>
<reference evidence="2 3" key="1">
    <citation type="submission" date="2024-03" db="EMBL/GenBank/DDBJ databases">
        <title>Draft genome sequence of Pseudonocardia sp. DW16-2.</title>
        <authorList>
            <person name="Duangmal K."/>
        </authorList>
    </citation>
    <scope>NUCLEOTIDE SEQUENCE [LARGE SCALE GENOMIC DNA]</scope>
    <source>
        <strain evidence="2 3">DW16-2</strain>
    </source>
</reference>
<feature type="transmembrane region" description="Helical" evidence="1">
    <location>
        <begin position="81"/>
        <end position="101"/>
    </location>
</feature>
<comment type="caution">
    <text evidence="2">The sequence shown here is derived from an EMBL/GenBank/DDBJ whole genome shotgun (WGS) entry which is preliminary data.</text>
</comment>
<evidence type="ECO:0000313" key="3">
    <source>
        <dbReference type="Proteomes" id="UP001364211"/>
    </source>
</evidence>
<feature type="transmembrane region" description="Helical" evidence="1">
    <location>
        <begin position="48"/>
        <end position="69"/>
    </location>
</feature>
<evidence type="ECO:0000313" key="2">
    <source>
        <dbReference type="EMBL" id="MEJ8278482.1"/>
    </source>
</evidence>
<proteinExistence type="predicted"/>
<keyword evidence="3" id="KW-1185">Reference proteome</keyword>
<protein>
    <recommendedName>
        <fullName evidence="4">DUF485 domain-containing protein</fullName>
    </recommendedName>
</protein>
<keyword evidence="1" id="KW-0472">Membrane</keyword>
<keyword evidence="1" id="KW-0812">Transmembrane</keyword>
<dbReference type="EMBL" id="JBBJUP010000004">
    <property type="protein sequence ID" value="MEJ8278482.1"/>
    <property type="molecule type" value="Genomic_DNA"/>
</dbReference>
<name>A0ABU8T3G4_9PSEU</name>
<gene>
    <name evidence="2" type="ORF">WJX68_06020</name>
</gene>
<evidence type="ECO:0008006" key="4">
    <source>
        <dbReference type="Google" id="ProtNLM"/>
    </source>
</evidence>
<dbReference type="RefSeq" id="WP_340286836.1">
    <property type="nucleotide sequence ID" value="NZ_JBBJUP010000004.1"/>
</dbReference>
<keyword evidence="1" id="KW-1133">Transmembrane helix</keyword>
<organism evidence="2 3">
    <name type="scientific">Pseudonocardia spirodelae</name>
    <dbReference type="NCBI Taxonomy" id="3133431"/>
    <lineage>
        <taxon>Bacteria</taxon>
        <taxon>Bacillati</taxon>
        <taxon>Actinomycetota</taxon>
        <taxon>Actinomycetes</taxon>
        <taxon>Pseudonocardiales</taxon>
        <taxon>Pseudonocardiaceae</taxon>
        <taxon>Pseudonocardia</taxon>
    </lineage>
</organism>
<accession>A0ABU8T3G4</accession>
<evidence type="ECO:0000256" key="1">
    <source>
        <dbReference type="SAM" id="Phobius"/>
    </source>
</evidence>